<dbReference type="OrthoDB" id="663643at2"/>
<name>A0A315ZIB4_SEDFL</name>
<dbReference type="EMBL" id="QGDO01000015">
    <property type="protein sequence ID" value="PWJ33121.1"/>
    <property type="molecule type" value="Genomic_DNA"/>
</dbReference>
<organism evidence="1 2">
    <name type="scientific">Sediminitomix flava</name>
    <dbReference type="NCBI Taxonomy" id="379075"/>
    <lineage>
        <taxon>Bacteria</taxon>
        <taxon>Pseudomonadati</taxon>
        <taxon>Bacteroidota</taxon>
        <taxon>Cytophagia</taxon>
        <taxon>Cytophagales</taxon>
        <taxon>Flammeovirgaceae</taxon>
        <taxon>Sediminitomix</taxon>
    </lineage>
</organism>
<dbReference type="RefSeq" id="WP_109623252.1">
    <property type="nucleotide sequence ID" value="NZ_QGDO01000015.1"/>
</dbReference>
<accession>A0A315ZIB4</accession>
<sequence length="183" mass="21611">MIRQICIITFLTFGIRSLGFSQQNDILKKNIRQKFNYIVSINDFETIQLENEEFLEQMTDGGGTLTAYIKNDSIYKIMEWVGLSYGVIQTEYYYWDSRLFFAYQTEEVFNFVYHMADTVEIEMSVNEKYSLKKTSDRRYYFSEGELIDLVKSGKEFYGAESDIEATKMIQDLAKSNFRKVSEK</sequence>
<protein>
    <submittedName>
        <fullName evidence="1">Uncharacterized protein</fullName>
    </submittedName>
</protein>
<reference evidence="1 2" key="1">
    <citation type="submission" date="2018-03" db="EMBL/GenBank/DDBJ databases">
        <title>Genomic Encyclopedia of Archaeal and Bacterial Type Strains, Phase II (KMG-II): from individual species to whole genera.</title>
        <authorList>
            <person name="Goeker M."/>
        </authorList>
    </citation>
    <scope>NUCLEOTIDE SEQUENCE [LARGE SCALE GENOMIC DNA]</scope>
    <source>
        <strain evidence="1 2">DSM 28229</strain>
    </source>
</reference>
<keyword evidence="2" id="KW-1185">Reference proteome</keyword>
<proteinExistence type="predicted"/>
<dbReference type="Proteomes" id="UP000245535">
    <property type="component" value="Unassembled WGS sequence"/>
</dbReference>
<dbReference type="AlphaFoldDB" id="A0A315ZIB4"/>
<gene>
    <name evidence="1" type="ORF">BC781_1157</name>
</gene>
<evidence type="ECO:0000313" key="1">
    <source>
        <dbReference type="EMBL" id="PWJ33121.1"/>
    </source>
</evidence>
<comment type="caution">
    <text evidence="1">The sequence shown here is derived from an EMBL/GenBank/DDBJ whole genome shotgun (WGS) entry which is preliminary data.</text>
</comment>
<evidence type="ECO:0000313" key="2">
    <source>
        <dbReference type="Proteomes" id="UP000245535"/>
    </source>
</evidence>